<dbReference type="GO" id="GO:0031510">
    <property type="term" value="C:SUMO activating enzyme complex"/>
    <property type="evidence" value="ECO:0007669"/>
    <property type="project" value="UniProtKB-UniRule"/>
</dbReference>
<dbReference type="GO" id="GO:0016925">
    <property type="term" value="P:protein sumoylation"/>
    <property type="evidence" value="ECO:0007669"/>
    <property type="project" value="UniProtKB-UniRule"/>
</dbReference>
<feature type="binding site" evidence="13">
    <location>
        <position position="44"/>
    </location>
    <ligand>
        <name>ATP</name>
        <dbReference type="ChEBI" id="CHEBI:30616"/>
    </ligand>
</feature>
<dbReference type="SUPFAM" id="SSF69572">
    <property type="entry name" value="Activating enzymes of the ubiquitin-like proteins"/>
    <property type="match status" value="1"/>
</dbReference>
<feature type="binding site" evidence="14">
    <location>
        <position position="420"/>
    </location>
    <ligand>
        <name>Zn(2+)</name>
        <dbReference type="ChEBI" id="CHEBI:29105"/>
    </ligand>
</feature>
<keyword evidence="5 11" id="KW-0479">Metal-binding</keyword>
<keyword evidence="8 11" id="KW-0862">Zinc</keyword>
<dbReference type="GO" id="GO:0005737">
    <property type="term" value="C:cytoplasm"/>
    <property type="evidence" value="ECO:0007669"/>
    <property type="project" value="TreeGrafter"/>
</dbReference>
<evidence type="ECO:0000256" key="2">
    <source>
        <dbReference type="ARBA" id="ARBA00004718"/>
    </source>
</evidence>
<dbReference type="Gene3D" id="1.10.10.520">
    <property type="entry name" value="Ubiquitin activating enzymes (Uba3). Chain: B, domain 2"/>
    <property type="match status" value="1"/>
</dbReference>
<dbReference type="InterPro" id="IPR042449">
    <property type="entry name" value="Ub-E1_IAD_1"/>
</dbReference>
<proteinExistence type="inferred from homology"/>
<evidence type="ECO:0000259" key="16">
    <source>
        <dbReference type="Pfam" id="PF00899"/>
    </source>
</evidence>
<keyword evidence="10" id="KW-0539">Nucleus</keyword>
<evidence type="ECO:0000256" key="4">
    <source>
        <dbReference type="ARBA" id="ARBA00022679"/>
    </source>
</evidence>
<comment type="pathway">
    <text evidence="2 11">Protein modification; protein sumoylation.</text>
</comment>
<accession>A0A0H5RMU5</accession>
<feature type="active site" description="Glycyl thioester intermediate" evidence="12">
    <location>
        <position position="169"/>
    </location>
</feature>
<evidence type="ECO:0000256" key="8">
    <source>
        <dbReference type="ARBA" id="ARBA00022833"/>
    </source>
</evidence>
<dbReference type="PIRSF" id="PIRSF039133">
    <property type="entry name" value="SUMO_E1B"/>
    <property type="match status" value="1"/>
</dbReference>
<feature type="domain" description="THIF-type NAD/FAD binding fold" evidence="16">
    <location>
        <begin position="4"/>
        <end position="388"/>
    </location>
</feature>
<dbReference type="InterPro" id="IPR000594">
    <property type="entry name" value="ThiF_NAD_FAD-bd"/>
</dbReference>
<evidence type="ECO:0000256" key="13">
    <source>
        <dbReference type="PIRSR" id="PIRSR039133-2"/>
    </source>
</evidence>
<dbReference type="Pfam" id="PF00899">
    <property type="entry name" value="ThiF"/>
    <property type="match status" value="1"/>
</dbReference>
<organism evidence="18">
    <name type="scientific">Spongospora subterranea</name>
    <dbReference type="NCBI Taxonomy" id="70186"/>
    <lineage>
        <taxon>Eukaryota</taxon>
        <taxon>Sar</taxon>
        <taxon>Rhizaria</taxon>
        <taxon>Endomyxa</taxon>
        <taxon>Phytomyxea</taxon>
        <taxon>Plasmodiophorida</taxon>
        <taxon>Plasmodiophoridae</taxon>
        <taxon>Spongospora</taxon>
    </lineage>
</organism>
<sequence>MGLGLEMSQAIQCSKVLVVGAGGIGCELLKNLVLTSFLNIHIVDLDTIDVSNLNRQFLFRRHHVGKSKAMVAKEAVMRFNQAVSIFAHHANIKDEQFGAAFFSQFDIVLNALDNVDARRHVNRLCLALDIPLIESGTEGYIGQTTTVRRGFTECFECQPKAASQTFAVCTIRNTPDQPVHCIVWAKYVLSMLFGPPDADNIMLDKDLGGESYLDGSGNFTESDFLSTQLYTGSPTEMANLIFKRYFTTDIEKAILIADRWVNRPAPIPLYFDELLKSHNEVSDCEKGLQDQHVPTVSECATAVIESLCRIYKERSHSIGSISFDKDDDLLMDCVAHLANLRMFVFHIPMQSRFHIKGIAGNIVHAIASTNAIAAGLIVLEAIKVISKEFGKCRTVWIGRCGPKLLLSQRLEEPNKSCFVCSKSKRLLAVNCDVMALTQLFKVCRDVFGMNTPSIDVVSHENFIGCEDDHGDSDYLSRALSDPGVRIVDGAVLVIDDLSQRLEIELLVQNRFDVEGFEVLQTNAVNNTAKKRPREESGHSDGMQTQL</sequence>
<protein>
    <recommendedName>
        <fullName evidence="11">SUMO-activating enzyme subunit</fullName>
    </recommendedName>
</protein>
<feature type="region of interest" description="Disordered" evidence="15">
    <location>
        <begin position="525"/>
        <end position="546"/>
    </location>
</feature>
<feature type="binding site" evidence="14">
    <location>
        <position position="154"/>
    </location>
    <ligand>
        <name>Zn(2+)</name>
        <dbReference type="ChEBI" id="CHEBI:29105"/>
    </ligand>
</feature>
<dbReference type="PANTHER" id="PTHR10953">
    <property type="entry name" value="UBIQUITIN-ACTIVATING ENZYME E1"/>
    <property type="match status" value="1"/>
</dbReference>
<keyword evidence="4" id="KW-0808">Transferase</keyword>
<dbReference type="GO" id="GO:0046872">
    <property type="term" value="F:metal ion binding"/>
    <property type="evidence" value="ECO:0007669"/>
    <property type="project" value="UniProtKB-KW"/>
</dbReference>
<dbReference type="GO" id="GO:0005524">
    <property type="term" value="F:ATP binding"/>
    <property type="evidence" value="ECO:0007669"/>
    <property type="project" value="UniProtKB-UniRule"/>
</dbReference>
<comment type="similarity">
    <text evidence="3 11">Belongs to the ubiquitin-activating E1 family.</text>
</comment>
<evidence type="ECO:0000256" key="10">
    <source>
        <dbReference type="ARBA" id="ARBA00023242"/>
    </source>
</evidence>
<keyword evidence="7 11" id="KW-0833">Ubl conjugation pathway</keyword>
<dbReference type="AlphaFoldDB" id="A0A0H5RMU5"/>
<evidence type="ECO:0000256" key="6">
    <source>
        <dbReference type="ARBA" id="ARBA00022741"/>
    </source>
</evidence>
<feature type="binding site" evidence="13">
    <location>
        <begin position="52"/>
        <end position="55"/>
    </location>
    <ligand>
        <name>ATP</name>
        <dbReference type="ChEBI" id="CHEBI:30616"/>
    </ligand>
</feature>
<evidence type="ECO:0000256" key="12">
    <source>
        <dbReference type="PIRSR" id="PIRSR039133-1"/>
    </source>
</evidence>
<dbReference type="GO" id="GO:0019948">
    <property type="term" value="F:SUMO activating enzyme activity"/>
    <property type="evidence" value="ECO:0007669"/>
    <property type="project" value="UniProtKB-UniRule"/>
</dbReference>
<keyword evidence="6 11" id="KW-0547">Nucleotide-binding</keyword>
<comment type="subcellular location">
    <subcellularLocation>
        <location evidence="1">Nucleus</location>
    </subcellularLocation>
</comment>
<dbReference type="FunFam" id="3.50.50.80:FF:000002">
    <property type="entry name" value="SUMO-activating enzyme subunit 2"/>
    <property type="match status" value="1"/>
</dbReference>
<feature type="binding site" evidence="13">
    <location>
        <position position="68"/>
    </location>
    <ligand>
        <name>ATP</name>
        <dbReference type="ChEBI" id="CHEBI:30616"/>
    </ligand>
</feature>
<feature type="binding site" evidence="14">
    <location>
        <position position="157"/>
    </location>
    <ligand>
        <name>Zn(2+)</name>
        <dbReference type="ChEBI" id="CHEBI:29105"/>
    </ligand>
</feature>
<dbReference type="Pfam" id="PF14732">
    <property type="entry name" value="UAE_UbL"/>
    <property type="match status" value="1"/>
</dbReference>
<reference evidence="18" key="1">
    <citation type="submission" date="2015-04" db="EMBL/GenBank/DDBJ databases">
        <title>The genome sequence of the plant pathogenic Rhizarian Plasmodiophora brassicae reveals insights in its biotrophic life cycle and the origin of chitin synthesis.</title>
        <authorList>
            <person name="Schwelm A."/>
            <person name="Fogelqvist J."/>
            <person name="Knaust A."/>
            <person name="Julke S."/>
            <person name="Lilja T."/>
            <person name="Dhandapani V."/>
            <person name="Bonilla-Rosso G."/>
            <person name="Karlsson M."/>
            <person name="Shevchenko A."/>
            <person name="Choi S.R."/>
            <person name="Kim H.G."/>
            <person name="Park J.Y."/>
            <person name="Lim Y.P."/>
            <person name="Ludwig-Muller J."/>
            <person name="Dixelius C."/>
        </authorList>
    </citation>
    <scope>NUCLEOTIDE SEQUENCE</scope>
    <source>
        <tissue evidence="18">Potato root galls</tissue>
    </source>
</reference>
<dbReference type="PANTHER" id="PTHR10953:SF5">
    <property type="entry name" value="SUMO-ACTIVATING ENZYME SUBUNIT 2"/>
    <property type="match status" value="1"/>
</dbReference>
<evidence type="ECO:0000313" key="18">
    <source>
        <dbReference type="EMBL" id="CRZ10054.1"/>
    </source>
</evidence>
<evidence type="ECO:0000256" key="15">
    <source>
        <dbReference type="SAM" id="MobiDB-lite"/>
    </source>
</evidence>
<evidence type="ECO:0000259" key="17">
    <source>
        <dbReference type="Pfam" id="PF14732"/>
    </source>
</evidence>
<dbReference type="InterPro" id="IPR023318">
    <property type="entry name" value="Ub_act_enz_dom_a_sf"/>
</dbReference>
<dbReference type="InterPro" id="IPR035985">
    <property type="entry name" value="Ubiquitin-activating_enz"/>
</dbReference>
<evidence type="ECO:0000256" key="7">
    <source>
        <dbReference type="ARBA" id="ARBA00022786"/>
    </source>
</evidence>
<comment type="subunit">
    <text evidence="11">Heterodimer.</text>
</comment>
<evidence type="ECO:0000256" key="1">
    <source>
        <dbReference type="ARBA" id="ARBA00004123"/>
    </source>
</evidence>
<evidence type="ECO:0000256" key="14">
    <source>
        <dbReference type="PIRSR" id="PIRSR039133-3"/>
    </source>
</evidence>
<evidence type="ECO:0000256" key="11">
    <source>
        <dbReference type="PIRNR" id="PIRNR039133"/>
    </source>
</evidence>
<dbReference type="EMBL" id="HACM01009612">
    <property type="protein sequence ID" value="CRZ10054.1"/>
    <property type="molecule type" value="Transcribed_RNA"/>
</dbReference>
<dbReference type="Gene3D" id="3.50.50.80">
    <property type="entry name" value="Ubiquitin-activating enzyme E1, inactive adenylation domain, subdomain 1"/>
    <property type="match status" value="1"/>
</dbReference>
<evidence type="ECO:0000256" key="5">
    <source>
        <dbReference type="ARBA" id="ARBA00022723"/>
    </source>
</evidence>
<dbReference type="FunFam" id="3.40.50.720:FF:000618">
    <property type="entry name" value="SUMO-activating enzyme subunit 2"/>
    <property type="match status" value="1"/>
</dbReference>
<feature type="binding site" evidence="13">
    <location>
        <begin position="113"/>
        <end position="118"/>
    </location>
    <ligand>
        <name>ATP</name>
        <dbReference type="ChEBI" id="CHEBI:30616"/>
    </ligand>
</feature>
<dbReference type="GO" id="GO:0016740">
    <property type="term" value="F:transferase activity"/>
    <property type="evidence" value="ECO:0007669"/>
    <property type="project" value="UniProtKB-KW"/>
</dbReference>
<evidence type="ECO:0000256" key="9">
    <source>
        <dbReference type="ARBA" id="ARBA00022840"/>
    </source>
</evidence>
<dbReference type="UniPathway" id="UPA00886"/>
<dbReference type="Gene3D" id="3.10.290.20">
    <property type="entry name" value="Ubiquitin-like 2 activating enzyme e1b. Chain: B, domain 3"/>
    <property type="match status" value="1"/>
</dbReference>
<evidence type="ECO:0000256" key="3">
    <source>
        <dbReference type="ARBA" id="ARBA00005673"/>
    </source>
</evidence>
<dbReference type="InterPro" id="IPR045886">
    <property type="entry name" value="ThiF/MoeB/HesA"/>
</dbReference>
<feature type="domain" description="Ubiquitin/SUMO-activating enzyme ubiquitin-like" evidence="17">
    <location>
        <begin position="427"/>
        <end position="510"/>
    </location>
</feature>
<feature type="binding site" evidence="13">
    <location>
        <begin position="20"/>
        <end position="25"/>
    </location>
    <ligand>
        <name>ATP</name>
        <dbReference type="ChEBI" id="CHEBI:30616"/>
    </ligand>
</feature>
<dbReference type="InterPro" id="IPR030661">
    <property type="entry name" value="Uba2"/>
</dbReference>
<keyword evidence="9 11" id="KW-0067">ATP-binding</keyword>
<dbReference type="InterPro" id="IPR028077">
    <property type="entry name" value="UAE_UbL_dom"/>
</dbReference>
<feature type="binding site" evidence="14">
    <location>
        <position position="417"/>
    </location>
    <ligand>
        <name>Zn(2+)</name>
        <dbReference type="ChEBI" id="CHEBI:29105"/>
    </ligand>
</feature>
<name>A0A0H5RMU5_9EUKA</name>